<feature type="domain" description="RNA polymerase sigma-70 region 2" evidence="7">
    <location>
        <begin position="17"/>
        <end position="81"/>
    </location>
</feature>
<evidence type="ECO:0000259" key="7">
    <source>
        <dbReference type="Pfam" id="PF04542"/>
    </source>
</evidence>
<dbReference type="SUPFAM" id="SSF88659">
    <property type="entry name" value="Sigma3 and sigma4 domains of RNA polymerase sigma factors"/>
    <property type="match status" value="1"/>
</dbReference>
<dbReference type="InterPro" id="IPR014284">
    <property type="entry name" value="RNA_pol_sigma-70_dom"/>
</dbReference>
<keyword evidence="5 6" id="KW-0804">Transcription</keyword>
<dbReference type="GO" id="GO:0003677">
    <property type="term" value="F:DNA binding"/>
    <property type="evidence" value="ECO:0007669"/>
    <property type="project" value="UniProtKB-KW"/>
</dbReference>
<dbReference type="InterPro" id="IPR013324">
    <property type="entry name" value="RNA_pol_sigma_r3/r4-like"/>
</dbReference>
<dbReference type="CDD" id="cd06171">
    <property type="entry name" value="Sigma70_r4"/>
    <property type="match status" value="1"/>
</dbReference>
<evidence type="ECO:0000256" key="1">
    <source>
        <dbReference type="ARBA" id="ARBA00010641"/>
    </source>
</evidence>
<dbReference type="Pfam" id="PF04542">
    <property type="entry name" value="Sigma70_r2"/>
    <property type="match status" value="1"/>
</dbReference>
<comment type="similarity">
    <text evidence="1 6">Belongs to the sigma-70 factor family. ECF subfamily.</text>
</comment>
<keyword evidence="2 6" id="KW-0805">Transcription regulation</keyword>
<dbReference type="InterPro" id="IPR013249">
    <property type="entry name" value="RNA_pol_sigma70_r4_t2"/>
</dbReference>
<dbReference type="InterPro" id="IPR007627">
    <property type="entry name" value="RNA_pol_sigma70_r2"/>
</dbReference>
<dbReference type="SUPFAM" id="SSF88946">
    <property type="entry name" value="Sigma2 domain of RNA polymerase sigma factors"/>
    <property type="match status" value="1"/>
</dbReference>
<evidence type="ECO:0000313" key="9">
    <source>
        <dbReference type="EMBL" id="MBA4505024.1"/>
    </source>
</evidence>
<dbReference type="Gene3D" id="1.10.10.10">
    <property type="entry name" value="Winged helix-like DNA-binding domain superfamily/Winged helix DNA-binding domain"/>
    <property type="match status" value="1"/>
</dbReference>
<accession>A0A838WTE5</accession>
<keyword evidence="10" id="KW-1185">Reference proteome</keyword>
<dbReference type="PANTHER" id="PTHR43133">
    <property type="entry name" value="RNA POLYMERASE ECF-TYPE SIGMA FACTO"/>
    <property type="match status" value="1"/>
</dbReference>
<dbReference type="InterPro" id="IPR013325">
    <property type="entry name" value="RNA_pol_sigma_r2"/>
</dbReference>
<sequence length="191" mass="21877">MADTDVHKRFTEEAMPLLDQLYGGALRMTRNPQDAEDLVQETYLKAFNAFDSFKPGTNLKAWLYRIMTNAYINTYRKKQRRPIETSTEDMTDHQLYTTSSHDSTGLESAEVAALKGMPNGRISEAFDELNEDYRMVVYMADVEDMAYKEIAEALDIPLGTVMSRLHRGRKQLRVLLKDVANEQGIGLEEKK</sequence>
<dbReference type="InterPro" id="IPR014293">
    <property type="entry name" value="RNA_pol_sigma70_actinobac"/>
</dbReference>
<dbReference type="AlphaFoldDB" id="A0A838WTE5"/>
<dbReference type="NCBIfam" id="TIGR02947">
    <property type="entry name" value="SigH_actino"/>
    <property type="match status" value="1"/>
</dbReference>
<keyword evidence="4 6" id="KW-0238">DNA-binding</keyword>
<protein>
    <recommendedName>
        <fullName evidence="6">RNA polymerase sigma factor</fullName>
    </recommendedName>
</protein>
<reference evidence="9 10" key="1">
    <citation type="submission" date="2020-07" db="EMBL/GenBank/DDBJ databases">
        <authorList>
            <person name="Khare M."/>
        </authorList>
    </citation>
    <scope>NUCLEOTIDE SEQUENCE [LARGE SCALE GENOMIC DNA]</scope>
    <source>
        <strain evidence="9 10">P8776</strain>
    </source>
</reference>
<feature type="domain" description="RNA polymerase sigma factor 70 region 4 type 2" evidence="8">
    <location>
        <begin position="121"/>
        <end position="172"/>
    </location>
</feature>
<dbReference type="GO" id="GO:0016987">
    <property type="term" value="F:sigma factor activity"/>
    <property type="evidence" value="ECO:0007669"/>
    <property type="project" value="UniProtKB-KW"/>
</dbReference>
<dbReference type="Proteomes" id="UP000580709">
    <property type="component" value="Unassembled WGS sequence"/>
</dbReference>
<dbReference type="Pfam" id="PF08281">
    <property type="entry name" value="Sigma70_r4_2"/>
    <property type="match status" value="1"/>
</dbReference>
<evidence type="ECO:0000313" key="10">
    <source>
        <dbReference type="Proteomes" id="UP000580709"/>
    </source>
</evidence>
<dbReference type="InterPro" id="IPR036388">
    <property type="entry name" value="WH-like_DNA-bd_sf"/>
</dbReference>
<proteinExistence type="inferred from homology"/>
<dbReference type="InterPro" id="IPR039425">
    <property type="entry name" value="RNA_pol_sigma-70-like"/>
</dbReference>
<evidence type="ECO:0000259" key="8">
    <source>
        <dbReference type="Pfam" id="PF08281"/>
    </source>
</evidence>
<dbReference type="EMBL" id="JACEOR010000259">
    <property type="protein sequence ID" value="MBA4505024.1"/>
    <property type="molecule type" value="Genomic_DNA"/>
</dbReference>
<name>A0A838WTE5_9CORY</name>
<evidence type="ECO:0000256" key="5">
    <source>
        <dbReference type="ARBA" id="ARBA00023163"/>
    </source>
</evidence>
<gene>
    <name evidence="9" type="ORF">H0H28_06730</name>
</gene>
<dbReference type="Gene3D" id="1.10.1740.10">
    <property type="match status" value="1"/>
</dbReference>
<dbReference type="NCBIfam" id="TIGR02937">
    <property type="entry name" value="sigma70-ECF"/>
    <property type="match status" value="1"/>
</dbReference>
<dbReference type="PANTHER" id="PTHR43133:SF59">
    <property type="entry name" value="ECF RNA POLYMERASE SIGMA FACTOR SIGR"/>
    <property type="match status" value="1"/>
</dbReference>
<dbReference type="GO" id="GO:0006950">
    <property type="term" value="P:response to stress"/>
    <property type="evidence" value="ECO:0007669"/>
    <property type="project" value="UniProtKB-ARBA"/>
</dbReference>
<evidence type="ECO:0000256" key="4">
    <source>
        <dbReference type="ARBA" id="ARBA00023125"/>
    </source>
</evidence>
<dbReference type="InterPro" id="IPR000838">
    <property type="entry name" value="RNA_pol_sigma70_ECF_CS"/>
</dbReference>
<evidence type="ECO:0000256" key="2">
    <source>
        <dbReference type="ARBA" id="ARBA00023015"/>
    </source>
</evidence>
<evidence type="ECO:0000256" key="6">
    <source>
        <dbReference type="RuleBase" id="RU000716"/>
    </source>
</evidence>
<evidence type="ECO:0000256" key="3">
    <source>
        <dbReference type="ARBA" id="ARBA00023082"/>
    </source>
</evidence>
<dbReference type="PROSITE" id="PS01063">
    <property type="entry name" value="SIGMA70_ECF"/>
    <property type="match status" value="1"/>
</dbReference>
<keyword evidence="3 6" id="KW-0731">Sigma factor</keyword>
<dbReference type="GO" id="GO:0006352">
    <property type="term" value="P:DNA-templated transcription initiation"/>
    <property type="evidence" value="ECO:0007669"/>
    <property type="project" value="InterPro"/>
</dbReference>
<organism evidence="9 10">
    <name type="scientific">Corynebacterium sanguinis</name>
    <dbReference type="NCBI Taxonomy" id="2594913"/>
    <lineage>
        <taxon>Bacteria</taxon>
        <taxon>Bacillati</taxon>
        <taxon>Actinomycetota</taxon>
        <taxon>Actinomycetes</taxon>
        <taxon>Mycobacteriales</taxon>
        <taxon>Corynebacteriaceae</taxon>
        <taxon>Corynebacterium</taxon>
    </lineage>
</organism>
<comment type="caution">
    <text evidence="9">The sequence shown here is derived from an EMBL/GenBank/DDBJ whole genome shotgun (WGS) entry which is preliminary data.</text>
</comment>